<protein>
    <submittedName>
        <fullName evidence="2">Uncharacterized protein</fullName>
    </submittedName>
</protein>
<evidence type="ECO:0000313" key="2">
    <source>
        <dbReference type="EMBL" id="KAJ1079811.1"/>
    </source>
</evidence>
<accession>A0AAV7KLF7</accession>
<evidence type="ECO:0000313" key="3">
    <source>
        <dbReference type="Proteomes" id="UP001066276"/>
    </source>
</evidence>
<feature type="region of interest" description="Disordered" evidence="1">
    <location>
        <begin position="13"/>
        <end position="69"/>
    </location>
</feature>
<proteinExistence type="predicted"/>
<name>A0AAV7KLF7_PLEWA</name>
<keyword evidence="3" id="KW-1185">Reference proteome</keyword>
<feature type="compositionally biased region" description="Basic and acidic residues" evidence="1">
    <location>
        <begin position="58"/>
        <end position="69"/>
    </location>
</feature>
<comment type="caution">
    <text evidence="2">The sequence shown here is derived from an EMBL/GenBank/DDBJ whole genome shotgun (WGS) entry which is preliminary data.</text>
</comment>
<feature type="compositionally biased region" description="Basic and acidic residues" evidence="1">
    <location>
        <begin position="14"/>
        <end position="23"/>
    </location>
</feature>
<organism evidence="2 3">
    <name type="scientific">Pleurodeles waltl</name>
    <name type="common">Iberian ribbed newt</name>
    <dbReference type="NCBI Taxonomy" id="8319"/>
    <lineage>
        <taxon>Eukaryota</taxon>
        <taxon>Metazoa</taxon>
        <taxon>Chordata</taxon>
        <taxon>Craniata</taxon>
        <taxon>Vertebrata</taxon>
        <taxon>Euteleostomi</taxon>
        <taxon>Amphibia</taxon>
        <taxon>Batrachia</taxon>
        <taxon>Caudata</taxon>
        <taxon>Salamandroidea</taxon>
        <taxon>Salamandridae</taxon>
        <taxon>Pleurodelinae</taxon>
        <taxon>Pleurodeles</taxon>
    </lineage>
</organism>
<gene>
    <name evidence="2" type="ORF">NDU88_000046</name>
</gene>
<dbReference type="EMBL" id="JANPWB010000016">
    <property type="protein sequence ID" value="KAJ1079811.1"/>
    <property type="molecule type" value="Genomic_DNA"/>
</dbReference>
<dbReference type="AlphaFoldDB" id="A0AAV7KLF7"/>
<evidence type="ECO:0000256" key="1">
    <source>
        <dbReference type="SAM" id="MobiDB-lite"/>
    </source>
</evidence>
<dbReference type="Proteomes" id="UP001066276">
    <property type="component" value="Chromosome 12"/>
</dbReference>
<sequence length="69" mass="7583">MEPCGQLQYVSEEQNLKNNEKNGGEQNTENSGGELRRAKNGEFLAGTKEELSGLQVKPESEEADKSNGR</sequence>
<reference evidence="2" key="1">
    <citation type="journal article" date="2022" name="bioRxiv">
        <title>Sequencing and chromosome-scale assembly of the giantPleurodeles waltlgenome.</title>
        <authorList>
            <person name="Brown T."/>
            <person name="Elewa A."/>
            <person name="Iarovenko S."/>
            <person name="Subramanian E."/>
            <person name="Araus A.J."/>
            <person name="Petzold A."/>
            <person name="Susuki M."/>
            <person name="Suzuki K.-i.T."/>
            <person name="Hayashi T."/>
            <person name="Toyoda A."/>
            <person name="Oliveira C."/>
            <person name="Osipova E."/>
            <person name="Leigh N.D."/>
            <person name="Simon A."/>
            <person name="Yun M.H."/>
        </authorList>
    </citation>
    <scope>NUCLEOTIDE SEQUENCE</scope>
    <source>
        <strain evidence="2">20211129_DDA</strain>
        <tissue evidence="2">Liver</tissue>
    </source>
</reference>